<organism evidence="1 2">
    <name type="scientific">Ramazzottius varieornatus</name>
    <name type="common">Water bear</name>
    <name type="synonym">Tardigrade</name>
    <dbReference type="NCBI Taxonomy" id="947166"/>
    <lineage>
        <taxon>Eukaryota</taxon>
        <taxon>Metazoa</taxon>
        <taxon>Ecdysozoa</taxon>
        <taxon>Tardigrada</taxon>
        <taxon>Eutardigrada</taxon>
        <taxon>Parachela</taxon>
        <taxon>Hypsibioidea</taxon>
        <taxon>Ramazzottiidae</taxon>
        <taxon>Ramazzottius</taxon>
    </lineage>
</organism>
<accession>A0A1D1UTV5</accession>
<dbReference type="AlphaFoldDB" id="A0A1D1UTV5"/>
<protein>
    <submittedName>
        <fullName evidence="1">Uncharacterized protein</fullName>
    </submittedName>
</protein>
<sequence length="122" mass="13388">MQRADSTGVGFDAAGGRFLSERVAGVGNMYYAHRTRSPSIGEAERASSGLFLVCLGGAGLQFGRSESINLPEYSTSIRPPLYAIDLWSWSRSLTGFHPDHFGPHMHTYRNPNMLISINVIMP</sequence>
<evidence type="ECO:0000313" key="2">
    <source>
        <dbReference type="Proteomes" id="UP000186922"/>
    </source>
</evidence>
<proteinExistence type="predicted"/>
<dbReference type="EMBL" id="BDGG01000002">
    <property type="protein sequence ID" value="GAU93079.1"/>
    <property type="molecule type" value="Genomic_DNA"/>
</dbReference>
<gene>
    <name evidence="1" type="primary">RvY_05068</name>
    <name evidence="1" type="synonym">RvY_05068.1</name>
    <name evidence="1" type="ORF">RvY_05068-1</name>
</gene>
<name>A0A1D1UTV5_RAMVA</name>
<dbReference type="Proteomes" id="UP000186922">
    <property type="component" value="Unassembled WGS sequence"/>
</dbReference>
<reference evidence="1 2" key="1">
    <citation type="journal article" date="2016" name="Nat. Commun.">
        <title>Extremotolerant tardigrade genome and improved radiotolerance of human cultured cells by tardigrade-unique protein.</title>
        <authorList>
            <person name="Hashimoto T."/>
            <person name="Horikawa D.D."/>
            <person name="Saito Y."/>
            <person name="Kuwahara H."/>
            <person name="Kozuka-Hata H."/>
            <person name="Shin-I T."/>
            <person name="Minakuchi Y."/>
            <person name="Ohishi K."/>
            <person name="Motoyama A."/>
            <person name="Aizu T."/>
            <person name="Enomoto A."/>
            <person name="Kondo K."/>
            <person name="Tanaka S."/>
            <person name="Hara Y."/>
            <person name="Koshikawa S."/>
            <person name="Sagara H."/>
            <person name="Miura T."/>
            <person name="Yokobori S."/>
            <person name="Miyagawa K."/>
            <person name="Suzuki Y."/>
            <person name="Kubo T."/>
            <person name="Oyama M."/>
            <person name="Kohara Y."/>
            <person name="Fujiyama A."/>
            <person name="Arakawa K."/>
            <person name="Katayama T."/>
            <person name="Toyoda A."/>
            <person name="Kunieda T."/>
        </authorList>
    </citation>
    <scope>NUCLEOTIDE SEQUENCE [LARGE SCALE GENOMIC DNA]</scope>
    <source>
        <strain evidence="1 2">YOKOZUNA-1</strain>
    </source>
</reference>
<comment type="caution">
    <text evidence="1">The sequence shown here is derived from an EMBL/GenBank/DDBJ whole genome shotgun (WGS) entry which is preliminary data.</text>
</comment>
<keyword evidence="2" id="KW-1185">Reference proteome</keyword>
<evidence type="ECO:0000313" key="1">
    <source>
        <dbReference type="EMBL" id="GAU93079.1"/>
    </source>
</evidence>